<evidence type="ECO:0000256" key="1">
    <source>
        <dbReference type="SAM" id="MobiDB-lite"/>
    </source>
</evidence>
<name>A0A1Z2KUG1_9ACTN</name>
<proteinExistence type="predicted"/>
<reference evidence="2 3" key="1">
    <citation type="submission" date="2017-06" db="EMBL/GenBank/DDBJ databases">
        <title>Streptomyces albireticuli Genome sequencing and assembly.</title>
        <authorList>
            <person name="Wang Y."/>
            <person name="Du B."/>
            <person name="Ding Y."/>
            <person name="Liu H."/>
            <person name="Hou Q."/>
            <person name="Liu K."/>
            <person name="Yao L."/>
            <person name="Wang C."/>
        </authorList>
    </citation>
    <scope>NUCLEOTIDE SEQUENCE [LARGE SCALE GENOMIC DNA]</scope>
    <source>
        <strain evidence="2 3">MDJK11</strain>
    </source>
</reference>
<dbReference type="InterPro" id="IPR029063">
    <property type="entry name" value="SAM-dependent_MTases_sf"/>
</dbReference>
<dbReference type="KEGG" id="salj:SMD11_0025"/>
<evidence type="ECO:0000313" key="3">
    <source>
        <dbReference type="Proteomes" id="UP000195755"/>
    </source>
</evidence>
<dbReference type="AlphaFoldDB" id="A0A1Z2KUG1"/>
<organism evidence="2 3">
    <name type="scientific">Streptomyces albireticuli</name>
    <dbReference type="NCBI Taxonomy" id="1940"/>
    <lineage>
        <taxon>Bacteria</taxon>
        <taxon>Bacillati</taxon>
        <taxon>Actinomycetota</taxon>
        <taxon>Actinomycetes</taxon>
        <taxon>Kitasatosporales</taxon>
        <taxon>Streptomycetaceae</taxon>
        <taxon>Streptomyces</taxon>
    </lineage>
</organism>
<accession>A0A1Z2KUG1</accession>
<dbReference type="Gene3D" id="3.40.50.150">
    <property type="entry name" value="Vaccinia Virus protein VP39"/>
    <property type="match status" value="1"/>
</dbReference>
<dbReference type="RefSeq" id="WP_199843770.1">
    <property type="nucleotide sequence ID" value="NZ_CP021744.1"/>
</dbReference>
<gene>
    <name evidence="2" type="ORF">SMD11_0025</name>
</gene>
<feature type="region of interest" description="Disordered" evidence="1">
    <location>
        <begin position="109"/>
        <end position="130"/>
    </location>
</feature>
<protein>
    <submittedName>
        <fullName evidence="2">Uncharacterized protein</fullName>
    </submittedName>
</protein>
<dbReference type="EMBL" id="CP021744">
    <property type="protein sequence ID" value="ARZ65693.1"/>
    <property type="molecule type" value="Genomic_DNA"/>
</dbReference>
<evidence type="ECO:0000313" key="2">
    <source>
        <dbReference type="EMBL" id="ARZ65693.1"/>
    </source>
</evidence>
<dbReference type="Proteomes" id="UP000195755">
    <property type="component" value="Chromosome"/>
</dbReference>
<sequence>MKTFPAAPAAHIDRLLTDVTDLLDRQLPPGYARALRAVPRHLFLPDRLWLRDGEGGYRPCDRPANPDEWLTAAYTDTPLVTRFTDGLPSSSASMPSMVLRTLLLAGIGDTTGGAGPRRPARRGTPGSALP</sequence>